<keyword evidence="3" id="KW-1185">Reference proteome</keyword>
<accession>A0A8B8FR36</accession>
<dbReference type="GeneID" id="112685507"/>
<protein>
    <submittedName>
        <fullName evidence="4">Pro-resilin-like</fullName>
    </submittedName>
</protein>
<proteinExistence type="predicted"/>
<evidence type="ECO:0000313" key="3">
    <source>
        <dbReference type="Proteomes" id="UP000694846"/>
    </source>
</evidence>
<gene>
    <name evidence="4" type="primary">LOC112685507</name>
</gene>
<sequence length="240" mass="25045">MMAPHRTAATVLLAVAQLASAYVVPEVVLMRVKRSADPMRTFSFSGFNPNGQMAAFTGMSEYSMFPGYGPPSQAVPYGYGQNAYGPPDQDSYGPPPAGDAAERPAAAAADLNKKQTYDVPGNQQQPQEYGQRPQGPQNGSSAEQADNGKPYRGRDGPSSNAEASFNAWFPIMFGVFPNGANGNPGNSAGRGEVNQGSSNGSGWERSSGTTVIANSVSNGRNGVATSHAISYGNPRSASQK</sequence>
<feature type="compositionally biased region" description="Polar residues" evidence="1">
    <location>
        <begin position="194"/>
        <end position="240"/>
    </location>
</feature>
<feature type="compositionally biased region" description="Low complexity" evidence="1">
    <location>
        <begin position="120"/>
        <end position="137"/>
    </location>
</feature>
<evidence type="ECO:0000313" key="4">
    <source>
        <dbReference type="RefSeq" id="XP_025413207.1"/>
    </source>
</evidence>
<feature type="region of interest" description="Disordered" evidence="1">
    <location>
        <begin position="180"/>
        <end position="240"/>
    </location>
</feature>
<feature type="signal peptide" evidence="2">
    <location>
        <begin position="1"/>
        <end position="21"/>
    </location>
</feature>
<evidence type="ECO:0000256" key="2">
    <source>
        <dbReference type="SAM" id="SignalP"/>
    </source>
</evidence>
<dbReference type="Proteomes" id="UP000694846">
    <property type="component" value="Unplaced"/>
</dbReference>
<evidence type="ECO:0000256" key="1">
    <source>
        <dbReference type="SAM" id="MobiDB-lite"/>
    </source>
</evidence>
<dbReference type="OrthoDB" id="6627608at2759"/>
<reference evidence="4" key="1">
    <citation type="submission" date="2025-08" db="UniProtKB">
        <authorList>
            <consortium name="RefSeq"/>
        </authorList>
    </citation>
    <scope>IDENTIFICATION</scope>
    <source>
        <tissue evidence="4">Whole body</tissue>
    </source>
</reference>
<dbReference type="RefSeq" id="XP_025413207.1">
    <property type="nucleotide sequence ID" value="XM_025557422.1"/>
</dbReference>
<keyword evidence="2" id="KW-0732">Signal</keyword>
<feature type="chain" id="PRO_5034938878" evidence="2">
    <location>
        <begin position="22"/>
        <end position="240"/>
    </location>
</feature>
<name>A0A8B8FR36_9HEMI</name>
<feature type="compositionally biased region" description="Low complexity" evidence="1">
    <location>
        <begin position="180"/>
        <end position="189"/>
    </location>
</feature>
<feature type="region of interest" description="Disordered" evidence="1">
    <location>
        <begin position="79"/>
        <end position="159"/>
    </location>
</feature>
<dbReference type="AlphaFoldDB" id="A0A8B8FR36"/>
<organism evidence="3 4">
    <name type="scientific">Sipha flava</name>
    <name type="common">yellow sugarcane aphid</name>
    <dbReference type="NCBI Taxonomy" id="143950"/>
    <lineage>
        <taxon>Eukaryota</taxon>
        <taxon>Metazoa</taxon>
        <taxon>Ecdysozoa</taxon>
        <taxon>Arthropoda</taxon>
        <taxon>Hexapoda</taxon>
        <taxon>Insecta</taxon>
        <taxon>Pterygota</taxon>
        <taxon>Neoptera</taxon>
        <taxon>Paraneoptera</taxon>
        <taxon>Hemiptera</taxon>
        <taxon>Sternorrhyncha</taxon>
        <taxon>Aphidomorpha</taxon>
        <taxon>Aphidoidea</taxon>
        <taxon>Aphididae</taxon>
        <taxon>Sipha</taxon>
    </lineage>
</organism>